<sequence>MKKIRYLFILFLMTFFFVISNNQSVLASENLKDYESALKVKSSAESNENFLYEIKTDENYGKYASILGTSKEVEGTVTLPKSIDNYTVKEIDSYAFYESNLKEIEIPDSVEKIGNYAFAKSNLKSLKLPLKLTSINNLAIAYCSELTQITISDDNKYYSCEEGILYNKAKTILLAYPSSKSDDSYTVSSEVRIISKGAFLGCNCLKSLVIPDNVVSIEEFSFMECEHLQSLEVGLGITNISPGAIFACESLKSVTISPKNIFYTSEDGIIYNKDKTKLLIYPIGLRDEFKMPGSVKEVMDYAFYKSNNLTSIIFSENLKTIGTGAFKECKSLKSIELPSSLEEVGSQAFSDCYGLLDIKITDGLINLKDQAFANCRSLVQISLPNTLRKMESGIFLGCDKLTNIQVSKDNSTYSCQEGVLFNKEKTILILCPNGKTGEYTLPSSVITIGEDAFYSCSLLTAVNLPSKIKTIGGNAFSQCTSLTQMKIPESVTNIEYDAFNGCSKLAKINLPSSIKKISEESFANCSKLVNITIPQKLSSIEEDAFVNCGKLKSFTIPDSVKKIEDGAFEGCANIVFSVMAGSYGQNYCMTNGYAYKTVKYNPVINIKSKTAKYNGKAIGIKVTKVVNSTATVSYIYYKDKKCTKKTDKNNGATSPGKAPKNVGKYYCIASVAATNTANSASSKAVKLEIKKGNAQFNKVTGKKVIKYSLLKKQNQSFNIKVNVLDNAKKTFKILTKTKGIQISKEGKVTLKKGLKMGTYTIKYSISTKATQNVFKGSITKKIKITVK</sequence>
<proteinExistence type="predicted"/>
<protein>
    <submittedName>
        <fullName evidence="1">Leucine rich repeat-containing protein</fullName>
    </submittedName>
</protein>
<dbReference type="InterPro" id="IPR026906">
    <property type="entry name" value="LRR_5"/>
</dbReference>
<dbReference type="Proteomes" id="UP000198838">
    <property type="component" value="Unassembled WGS sequence"/>
</dbReference>
<dbReference type="InterPro" id="IPR053139">
    <property type="entry name" value="Surface_bspA-like"/>
</dbReference>
<dbReference type="SUPFAM" id="SSF52058">
    <property type="entry name" value="L domain-like"/>
    <property type="match status" value="2"/>
</dbReference>
<dbReference type="InterPro" id="IPR032675">
    <property type="entry name" value="LRR_dom_sf"/>
</dbReference>
<dbReference type="EMBL" id="FOJY01000027">
    <property type="protein sequence ID" value="SFB37307.1"/>
    <property type="molecule type" value="Genomic_DNA"/>
</dbReference>
<organism evidence="1 2">
    <name type="scientific">Acetitomaculum ruminis DSM 5522</name>
    <dbReference type="NCBI Taxonomy" id="1120918"/>
    <lineage>
        <taxon>Bacteria</taxon>
        <taxon>Bacillati</taxon>
        <taxon>Bacillota</taxon>
        <taxon>Clostridia</taxon>
        <taxon>Lachnospirales</taxon>
        <taxon>Lachnospiraceae</taxon>
        <taxon>Acetitomaculum</taxon>
    </lineage>
</organism>
<dbReference type="AlphaFoldDB" id="A0A1I1AH89"/>
<accession>A0A1I1AH89</accession>
<dbReference type="Pfam" id="PF13306">
    <property type="entry name" value="LRR_5"/>
    <property type="match status" value="4"/>
</dbReference>
<dbReference type="PANTHER" id="PTHR45661:SF3">
    <property type="entry name" value="IG-LIKE DOMAIN-CONTAINING PROTEIN"/>
    <property type="match status" value="1"/>
</dbReference>
<keyword evidence="2" id="KW-1185">Reference proteome</keyword>
<dbReference type="RefSeq" id="WP_092874701.1">
    <property type="nucleotide sequence ID" value="NZ_FOJY01000027.1"/>
</dbReference>
<dbReference type="STRING" id="1120918.SAMN05216249_12718"/>
<reference evidence="1 2" key="1">
    <citation type="submission" date="2016-10" db="EMBL/GenBank/DDBJ databases">
        <authorList>
            <person name="de Groot N.N."/>
        </authorList>
    </citation>
    <scope>NUCLEOTIDE SEQUENCE [LARGE SCALE GENOMIC DNA]</scope>
    <source>
        <strain evidence="1 2">DSM 5522</strain>
    </source>
</reference>
<evidence type="ECO:0000313" key="2">
    <source>
        <dbReference type="Proteomes" id="UP000198838"/>
    </source>
</evidence>
<dbReference type="Gene3D" id="3.80.10.10">
    <property type="entry name" value="Ribonuclease Inhibitor"/>
    <property type="match status" value="3"/>
</dbReference>
<gene>
    <name evidence="1" type="ORF">SAMN05216249_12718</name>
</gene>
<evidence type="ECO:0000313" key="1">
    <source>
        <dbReference type="EMBL" id="SFB37307.1"/>
    </source>
</evidence>
<dbReference type="PANTHER" id="PTHR45661">
    <property type="entry name" value="SURFACE ANTIGEN"/>
    <property type="match status" value="1"/>
</dbReference>
<dbReference type="OrthoDB" id="9775707at2"/>
<name>A0A1I1AH89_9FIRM</name>